<dbReference type="EMBL" id="BMGT01000001">
    <property type="protein sequence ID" value="GGG69818.1"/>
    <property type="molecule type" value="Genomic_DNA"/>
</dbReference>
<evidence type="ECO:0000313" key="6">
    <source>
        <dbReference type="Proteomes" id="UP000647241"/>
    </source>
</evidence>
<dbReference type="InterPro" id="IPR009081">
    <property type="entry name" value="PP-bd_ACP"/>
</dbReference>
<keyword evidence="3" id="KW-0444">Lipid biosynthesis</keyword>
<evidence type="ECO:0000256" key="3">
    <source>
        <dbReference type="HAMAP-Rule" id="MF_01217"/>
    </source>
</evidence>
<feature type="modified residue" description="O-(pantetheine 4'-phosphoryl)serine" evidence="3">
    <location>
        <position position="36"/>
    </location>
</feature>
<dbReference type="GO" id="GO:0000036">
    <property type="term" value="F:acyl carrier activity"/>
    <property type="evidence" value="ECO:0007669"/>
    <property type="project" value="UniProtKB-UniRule"/>
</dbReference>
<protein>
    <recommendedName>
        <fullName evidence="3">Acyl carrier protein</fullName>
        <shortName evidence="3">ACP</shortName>
    </recommendedName>
</protein>
<keyword evidence="3" id="KW-0443">Lipid metabolism</keyword>
<dbReference type="Proteomes" id="UP000647241">
    <property type="component" value="Unassembled WGS sequence"/>
</dbReference>
<dbReference type="HAMAP" id="MF_01217">
    <property type="entry name" value="Acyl_carrier"/>
    <property type="match status" value="1"/>
</dbReference>
<comment type="caution">
    <text evidence="5">The sequence shown here is derived from an EMBL/GenBank/DDBJ whole genome shotgun (WGS) entry which is preliminary data.</text>
</comment>
<keyword evidence="6" id="KW-1185">Reference proteome</keyword>
<dbReference type="Pfam" id="PF00550">
    <property type="entry name" value="PP-binding"/>
    <property type="match status" value="1"/>
</dbReference>
<accession>A0A917H7A5</accession>
<reference evidence="5" key="1">
    <citation type="journal article" date="2014" name="Int. J. Syst. Evol. Microbiol.">
        <title>Complete genome sequence of Corynebacterium casei LMG S-19264T (=DSM 44701T), isolated from a smear-ripened cheese.</title>
        <authorList>
            <consortium name="US DOE Joint Genome Institute (JGI-PGF)"/>
            <person name="Walter F."/>
            <person name="Albersmeier A."/>
            <person name="Kalinowski J."/>
            <person name="Ruckert C."/>
        </authorList>
    </citation>
    <scope>NUCLEOTIDE SEQUENCE</scope>
    <source>
        <strain evidence="5">CGMCC 1.12997</strain>
    </source>
</reference>
<dbReference type="InterPro" id="IPR036736">
    <property type="entry name" value="ACP-like_sf"/>
</dbReference>
<sequence length="87" mass="9422">MDDITQRCIEIIAKSKSIPADSITLDSTFDSLNIDSLDKINISFEVEEAFSIEIPDEALGTIKTVGDMVRGVSELRASHPPATVTTP</sequence>
<keyword evidence="3" id="KW-0963">Cytoplasm</keyword>
<keyword evidence="3" id="KW-0276">Fatty acid metabolism</keyword>
<dbReference type="InterPro" id="IPR003231">
    <property type="entry name" value="ACP"/>
</dbReference>
<dbReference type="GO" id="GO:0000035">
    <property type="term" value="F:acyl binding"/>
    <property type="evidence" value="ECO:0007669"/>
    <property type="project" value="TreeGrafter"/>
</dbReference>
<comment type="PTM">
    <text evidence="3">4'-phosphopantetheine is transferred from CoA to a specific serine of apo-ACP by AcpS. This modification is essential for activity because fatty acids are bound in thioester linkage to the sulfhydryl of the prosthetic group.</text>
</comment>
<comment type="similarity">
    <text evidence="3">Belongs to the acyl carrier protein (ACP) family.</text>
</comment>
<dbReference type="PROSITE" id="PS50075">
    <property type="entry name" value="CARRIER"/>
    <property type="match status" value="1"/>
</dbReference>
<reference evidence="5" key="2">
    <citation type="submission" date="2020-09" db="EMBL/GenBank/DDBJ databases">
        <authorList>
            <person name="Sun Q."/>
            <person name="Zhou Y."/>
        </authorList>
    </citation>
    <scope>NUCLEOTIDE SEQUENCE</scope>
    <source>
        <strain evidence="5">CGMCC 1.12997</strain>
    </source>
</reference>
<feature type="domain" description="Carrier" evidence="4">
    <location>
        <begin position="1"/>
        <end position="76"/>
    </location>
</feature>
<gene>
    <name evidence="3 5" type="primary">acpP</name>
    <name evidence="5" type="ORF">GCM10011585_09900</name>
</gene>
<dbReference type="AlphaFoldDB" id="A0A917H7A5"/>
<keyword evidence="2 3" id="KW-0597">Phosphoprotein</keyword>
<keyword evidence="1 3" id="KW-0596">Phosphopantetheine</keyword>
<name>A0A917H7A5_9BACT</name>
<comment type="function">
    <text evidence="3">Carrier of the growing fatty acid chain in fatty acid biosynthesis.</text>
</comment>
<dbReference type="GO" id="GO:0005737">
    <property type="term" value="C:cytoplasm"/>
    <property type="evidence" value="ECO:0007669"/>
    <property type="project" value="UniProtKB-SubCell"/>
</dbReference>
<evidence type="ECO:0000256" key="1">
    <source>
        <dbReference type="ARBA" id="ARBA00022450"/>
    </source>
</evidence>
<organism evidence="5 6">
    <name type="scientific">Edaphobacter dinghuensis</name>
    <dbReference type="NCBI Taxonomy" id="1560005"/>
    <lineage>
        <taxon>Bacteria</taxon>
        <taxon>Pseudomonadati</taxon>
        <taxon>Acidobacteriota</taxon>
        <taxon>Terriglobia</taxon>
        <taxon>Terriglobales</taxon>
        <taxon>Acidobacteriaceae</taxon>
        <taxon>Edaphobacter</taxon>
    </lineage>
</organism>
<evidence type="ECO:0000256" key="2">
    <source>
        <dbReference type="ARBA" id="ARBA00022553"/>
    </source>
</evidence>
<evidence type="ECO:0000313" key="5">
    <source>
        <dbReference type="EMBL" id="GGG69818.1"/>
    </source>
</evidence>
<dbReference type="Gene3D" id="1.10.1200.10">
    <property type="entry name" value="ACP-like"/>
    <property type="match status" value="1"/>
</dbReference>
<proteinExistence type="inferred from homology"/>
<dbReference type="PANTHER" id="PTHR20863:SF76">
    <property type="entry name" value="CARRIER DOMAIN-CONTAINING PROTEIN"/>
    <property type="match status" value="1"/>
</dbReference>
<keyword evidence="3" id="KW-0275">Fatty acid biosynthesis</keyword>
<comment type="subcellular location">
    <subcellularLocation>
        <location evidence="3">Cytoplasm</location>
    </subcellularLocation>
</comment>
<evidence type="ECO:0000259" key="4">
    <source>
        <dbReference type="PROSITE" id="PS50075"/>
    </source>
</evidence>
<dbReference type="SUPFAM" id="SSF47336">
    <property type="entry name" value="ACP-like"/>
    <property type="match status" value="1"/>
</dbReference>
<dbReference type="RefSeq" id="WP_188552990.1">
    <property type="nucleotide sequence ID" value="NZ_BMGT01000001.1"/>
</dbReference>
<dbReference type="PANTHER" id="PTHR20863">
    <property type="entry name" value="ACYL CARRIER PROTEIN"/>
    <property type="match status" value="1"/>
</dbReference>
<comment type="pathway">
    <text evidence="3">Lipid metabolism; fatty acid biosynthesis.</text>
</comment>